<reference evidence="2 3" key="1">
    <citation type="submission" date="2017-08" db="EMBL/GenBank/DDBJ databases">
        <title>Substantial Increase in Enzyme Production by Combined Drug-Resistance Mutations in Paenibacillus agaridevorans.</title>
        <authorList>
            <person name="Tanaka Y."/>
            <person name="Funane K."/>
            <person name="Hosaka T."/>
            <person name="Shiwa Y."/>
            <person name="Fujita N."/>
            <person name="Miyazaki T."/>
            <person name="Yoshikawa H."/>
            <person name="Murakami K."/>
            <person name="Kasahara K."/>
            <person name="Inaoka T."/>
            <person name="Hiraga Y."/>
            <person name="Ochi K."/>
        </authorList>
    </citation>
    <scope>NUCLEOTIDE SEQUENCE [LARGE SCALE GENOMIC DNA]</scope>
    <source>
        <strain evidence="2 3">T-3040</strain>
    </source>
</reference>
<comment type="caution">
    <text evidence="2">The sequence shown here is derived from an EMBL/GenBank/DDBJ whole genome shotgun (WGS) entry which is preliminary data.</text>
</comment>
<evidence type="ECO:0000256" key="1">
    <source>
        <dbReference type="HAMAP-Rule" id="MF_00386"/>
    </source>
</evidence>
<dbReference type="RefSeq" id="WP_108996240.1">
    <property type="nucleotide sequence ID" value="NZ_BDQX01000458.1"/>
</dbReference>
<dbReference type="AlphaFoldDB" id="A0A2R5F6M8"/>
<keyword evidence="1" id="KW-0472">Membrane</keyword>
<dbReference type="Pfam" id="PF01809">
    <property type="entry name" value="YidD"/>
    <property type="match status" value="1"/>
</dbReference>
<evidence type="ECO:0000313" key="2">
    <source>
        <dbReference type="EMBL" id="GBG12154.1"/>
    </source>
</evidence>
<keyword evidence="3" id="KW-1185">Reference proteome</keyword>
<accession>A0A2R5F6M8</accession>
<proteinExistence type="inferred from homology"/>
<gene>
    <name evidence="2" type="ORF">PAT3040_07015</name>
</gene>
<protein>
    <recommendedName>
        <fullName evidence="1">Putative membrane protein insertion efficiency factor</fullName>
    </recommendedName>
</protein>
<dbReference type="NCBIfam" id="TIGR00278">
    <property type="entry name" value="membrane protein insertion efficiency factor YidD"/>
    <property type="match status" value="1"/>
</dbReference>
<sequence length="99" mass="10893">MNSASVNDETAAKKNRRWSQAVVKAPVVFYRKVISPLKPPTCRFYPTCSAYALEAIERHGAARGSWLAAKRIAKCHPFHPGGFDPVPEPAVRHHGKGAQ</sequence>
<dbReference type="SMART" id="SM01234">
    <property type="entry name" value="Haemolytic"/>
    <property type="match status" value="1"/>
</dbReference>
<dbReference type="PANTHER" id="PTHR33383">
    <property type="entry name" value="MEMBRANE PROTEIN INSERTION EFFICIENCY FACTOR-RELATED"/>
    <property type="match status" value="1"/>
</dbReference>
<name>A0A2R5F6M8_9BACL</name>
<keyword evidence="1" id="KW-1003">Cell membrane</keyword>
<comment type="function">
    <text evidence="1">Could be involved in insertion of integral membrane proteins into the membrane.</text>
</comment>
<organism evidence="2 3">
    <name type="scientific">Paenibacillus agaridevorans</name>
    <dbReference type="NCBI Taxonomy" id="171404"/>
    <lineage>
        <taxon>Bacteria</taxon>
        <taxon>Bacillati</taxon>
        <taxon>Bacillota</taxon>
        <taxon>Bacilli</taxon>
        <taxon>Bacillales</taxon>
        <taxon>Paenibacillaceae</taxon>
        <taxon>Paenibacillus</taxon>
    </lineage>
</organism>
<comment type="similarity">
    <text evidence="1">Belongs to the UPF0161 family.</text>
</comment>
<comment type="subcellular location">
    <subcellularLocation>
        <location evidence="1">Cell membrane</location>
        <topology evidence="1">Peripheral membrane protein</topology>
        <orientation evidence="1">Cytoplasmic side</orientation>
    </subcellularLocation>
</comment>
<dbReference type="Proteomes" id="UP000245202">
    <property type="component" value="Unassembled WGS sequence"/>
</dbReference>
<dbReference type="EMBL" id="BDQX01000458">
    <property type="protein sequence ID" value="GBG12154.1"/>
    <property type="molecule type" value="Genomic_DNA"/>
</dbReference>
<dbReference type="PANTHER" id="PTHR33383:SF1">
    <property type="entry name" value="MEMBRANE PROTEIN INSERTION EFFICIENCY FACTOR-RELATED"/>
    <property type="match status" value="1"/>
</dbReference>
<dbReference type="GO" id="GO:0005886">
    <property type="term" value="C:plasma membrane"/>
    <property type="evidence" value="ECO:0007669"/>
    <property type="project" value="UniProtKB-SubCell"/>
</dbReference>
<dbReference type="HAMAP" id="MF_00386">
    <property type="entry name" value="UPF0161_YidD"/>
    <property type="match status" value="1"/>
</dbReference>
<dbReference type="InterPro" id="IPR002696">
    <property type="entry name" value="Membr_insert_effic_factor_YidD"/>
</dbReference>
<evidence type="ECO:0000313" key="3">
    <source>
        <dbReference type="Proteomes" id="UP000245202"/>
    </source>
</evidence>